<keyword evidence="2" id="KW-1185">Reference proteome</keyword>
<organism evidence="1 2">
    <name type="scientific">Trifolium medium</name>
    <dbReference type="NCBI Taxonomy" id="97028"/>
    <lineage>
        <taxon>Eukaryota</taxon>
        <taxon>Viridiplantae</taxon>
        <taxon>Streptophyta</taxon>
        <taxon>Embryophyta</taxon>
        <taxon>Tracheophyta</taxon>
        <taxon>Spermatophyta</taxon>
        <taxon>Magnoliopsida</taxon>
        <taxon>eudicotyledons</taxon>
        <taxon>Gunneridae</taxon>
        <taxon>Pentapetalae</taxon>
        <taxon>rosids</taxon>
        <taxon>fabids</taxon>
        <taxon>Fabales</taxon>
        <taxon>Fabaceae</taxon>
        <taxon>Papilionoideae</taxon>
        <taxon>50 kb inversion clade</taxon>
        <taxon>NPAAA clade</taxon>
        <taxon>Hologalegina</taxon>
        <taxon>IRL clade</taxon>
        <taxon>Trifolieae</taxon>
        <taxon>Trifolium</taxon>
    </lineage>
</organism>
<sequence>MMGGEVGRTKLEQRFAVLVVGLILVGCVKKGEVGLIRLLVAKQGEVQQILLTPLNLLRKDQMYML</sequence>
<evidence type="ECO:0000313" key="2">
    <source>
        <dbReference type="Proteomes" id="UP000265520"/>
    </source>
</evidence>
<accession>A0A392SM90</accession>
<name>A0A392SM90_9FABA</name>
<dbReference type="EMBL" id="LXQA010402572">
    <property type="protein sequence ID" value="MCI49532.1"/>
    <property type="molecule type" value="Genomic_DNA"/>
</dbReference>
<reference evidence="1 2" key="1">
    <citation type="journal article" date="2018" name="Front. Plant Sci.">
        <title>Red Clover (Trifolium pratense) and Zigzag Clover (T. medium) - A Picture of Genomic Similarities and Differences.</title>
        <authorList>
            <person name="Dluhosova J."/>
            <person name="Istvanek J."/>
            <person name="Nedelnik J."/>
            <person name="Repkova J."/>
        </authorList>
    </citation>
    <scope>NUCLEOTIDE SEQUENCE [LARGE SCALE GENOMIC DNA]</scope>
    <source>
        <strain evidence="2">cv. 10/8</strain>
        <tissue evidence="1">Leaf</tissue>
    </source>
</reference>
<proteinExistence type="predicted"/>
<comment type="caution">
    <text evidence="1">The sequence shown here is derived from an EMBL/GenBank/DDBJ whole genome shotgun (WGS) entry which is preliminary data.</text>
</comment>
<dbReference type="Proteomes" id="UP000265520">
    <property type="component" value="Unassembled WGS sequence"/>
</dbReference>
<protein>
    <submittedName>
        <fullName evidence="1">Uncharacterized protein</fullName>
    </submittedName>
</protein>
<evidence type="ECO:0000313" key="1">
    <source>
        <dbReference type="EMBL" id="MCI49532.1"/>
    </source>
</evidence>
<dbReference type="AlphaFoldDB" id="A0A392SM90"/>